<dbReference type="AlphaFoldDB" id="A0A0A9BAN3"/>
<proteinExistence type="predicted"/>
<name>A0A0A9BAN3_ARUDO</name>
<dbReference type="EMBL" id="GBRH01237499">
    <property type="protein sequence ID" value="JAD60396.1"/>
    <property type="molecule type" value="Transcribed_RNA"/>
</dbReference>
<reference evidence="1" key="2">
    <citation type="journal article" date="2015" name="Data Brief">
        <title>Shoot transcriptome of the giant reed, Arundo donax.</title>
        <authorList>
            <person name="Barrero R.A."/>
            <person name="Guerrero F.D."/>
            <person name="Moolhuijzen P."/>
            <person name="Goolsby J.A."/>
            <person name="Tidwell J."/>
            <person name="Bellgard S.E."/>
            <person name="Bellgard M.I."/>
        </authorList>
    </citation>
    <scope>NUCLEOTIDE SEQUENCE</scope>
    <source>
        <tissue evidence="1">Shoot tissue taken approximately 20 cm above the soil surface</tissue>
    </source>
</reference>
<evidence type="ECO:0000313" key="1">
    <source>
        <dbReference type="EMBL" id="JAD60396.1"/>
    </source>
</evidence>
<protein>
    <submittedName>
        <fullName evidence="1">Uncharacterized protein</fullName>
    </submittedName>
</protein>
<accession>A0A0A9BAN3</accession>
<sequence length="38" mass="4410">MINKLNSTRGYIGFGLLPGQNDRFINYCFSNKTRNNNK</sequence>
<reference evidence="1" key="1">
    <citation type="submission" date="2014-09" db="EMBL/GenBank/DDBJ databases">
        <authorList>
            <person name="Magalhaes I.L.F."/>
            <person name="Oliveira U."/>
            <person name="Santos F.R."/>
            <person name="Vidigal T.H.D.A."/>
            <person name="Brescovit A.D."/>
            <person name="Santos A.J."/>
        </authorList>
    </citation>
    <scope>NUCLEOTIDE SEQUENCE</scope>
    <source>
        <tissue evidence="1">Shoot tissue taken approximately 20 cm above the soil surface</tissue>
    </source>
</reference>
<organism evidence="1">
    <name type="scientific">Arundo donax</name>
    <name type="common">Giant reed</name>
    <name type="synonym">Donax arundinaceus</name>
    <dbReference type="NCBI Taxonomy" id="35708"/>
    <lineage>
        <taxon>Eukaryota</taxon>
        <taxon>Viridiplantae</taxon>
        <taxon>Streptophyta</taxon>
        <taxon>Embryophyta</taxon>
        <taxon>Tracheophyta</taxon>
        <taxon>Spermatophyta</taxon>
        <taxon>Magnoliopsida</taxon>
        <taxon>Liliopsida</taxon>
        <taxon>Poales</taxon>
        <taxon>Poaceae</taxon>
        <taxon>PACMAD clade</taxon>
        <taxon>Arundinoideae</taxon>
        <taxon>Arundineae</taxon>
        <taxon>Arundo</taxon>
    </lineage>
</organism>